<evidence type="ECO:0000256" key="1">
    <source>
        <dbReference type="SAM" id="Coils"/>
    </source>
</evidence>
<sequence length="680" mass="75584">MIVWGYICKKNVEKSHRRYFPSSFQLPSPLPSSPPRSIRSRIKFFAERPVTRPNSDNRMGPRRKAKTCGSAYADPRNLSKSSLHGVIFGCNNNTMQECLSKQLFGLPSSHFLYVKNIEPGLPLFLFNYVDKQMHGIYEAASRGEMNIDPCAWTNNDKEKTGFPAQVCIRLQKQCEPITENQFKKVIGNNYYNRKKFWFELDKAQTEGLISLFLGSDDMSPTPGFGDVKSFKTSTPIKCNLPAKFGSASFEAAETGRTNEPPQFAGERLEYGNMRWQMIGKQPADPNFSSAFPNSGIDYHIPNMPGDINEGSMYPEETCVSVEKTIEITTDLCNDNAELVCIVKELKERAVTLEKRQMESEQEVQRLQNVVRCSGVEIQQLKSCVKELESKIMRSMESQNAIYLLGGFNGESWLSTLDSFSPSMDVLMPLKPMDSARAYASAAVLNGNFYVFGGGDGTTWFNTVECYSQRNNNWTSCSPLNRSKGSLAGATLNGKIFALGGGNGADSFSDVEIFDPALEKWIYNQPMLQKRFALAAGELCGVLYATGGFDGQDYLQTAERLDPRVGYWTKLPNMKTRRGSHSIAVLNEKLYAMGGFDGNKMVSSVEIFDPRNDSWVEVGSLNHVRGYAASTVLGGSIFILGGVDDDCDFVQTVECYIEGTGWAKCNNNAIGKRSAFSAVVL</sequence>
<dbReference type="SMART" id="SM00767">
    <property type="entry name" value="DCD"/>
    <property type="match status" value="1"/>
</dbReference>
<keyword evidence="5" id="KW-1185">Reference proteome</keyword>
<dbReference type="InterPro" id="IPR044832">
    <property type="entry name" value="NRP-like"/>
</dbReference>
<evidence type="ECO:0000313" key="5">
    <source>
        <dbReference type="Proteomes" id="UP000243459"/>
    </source>
</evidence>
<dbReference type="GO" id="GO:0034976">
    <property type="term" value="P:response to endoplasmic reticulum stress"/>
    <property type="evidence" value="ECO:0007669"/>
    <property type="project" value="InterPro"/>
</dbReference>
<dbReference type="Proteomes" id="UP000243459">
    <property type="component" value="Chromosome 7"/>
</dbReference>
<name>A0A5P1E9V7_ASPOF</name>
<dbReference type="AlphaFoldDB" id="A0A5P1E9V7"/>
<reference evidence="5" key="1">
    <citation type="journal article" date="2017" name="Nat. Commun.">
        <title>The asparagus genome sheds light on the origin and evolution of a young Y chromosome.</title>
        <authorList>
            <person name="Harkess A."/>
            <person name="Zhou J."/>
            <person name="Xu C."/>
            <person name="Bowers J.E."/>
            <person name="Van der Hulst R."/>
            <person name="Ayyampalayam S."/>
            <person name="Mercati F."/>
            <person name="Riccardi P."/>
            <person name="McKain M.R."/>
            <person name="Kakrana A."/>
            <person name="Tang H."/>
            <person name="Ray J."/>
            <person name="Groenendijk J."/>
            <person name="Arikit S."/>
            <person name="Mathioni S.M."/>
            <person name="Nakano M."/>
            <person name="Shan H."/>
            <person name="Telgmann-Rauber A."/>
            <person name="Kanno A."/>
            <person name="Yue Z."/>
            <person name="Chen H."/>
            <person name="Li W."/>
            <person name="Chen Y."/>
            <person name="Xu X."/>
            <person name="Zhang Y."/>
            <person name="Luo S."/>
            <person name="Chen H."/>
            <person name="Gao J."/>
            <person name="Mao Z."/>
            <person name="Pires J.C."/>
            <person name="Luo M."/>
            <person name="Kudrna D."/>
            <person name="Wing R.A."/>
            <person name="Meyers B.C."/>
            <person name="Yi K."/>
            <person name="Kong H."/>
            <person name="Lavrijsen P."/>
            <person name="Sunseri F."/>
            <person name="Falavigna A."/>
            <person name="Ye Y."/>
            <person name="Leebens-Mack J.H."/>
            <person name="Chen G."/>
        </authorList>
    </citation>
    <scope>NUCLEOTIDE SEQUENCE [LARGE SCALE GENOMIC DNA]</scope>
    <source>
        <strain evidence="5">cv. DH0086</strain>
    </source>
</reference>
<dbReference type="PROSITE" id="PS51222">
    <property type="entry name" value="DCD"/>
    <property type="match status" value="1"/>
</dbReference>
<dbReference type="Gene3D" id="2.120.10.80">
    <property type="entry name" value="Kelch-type beta propeller"/>
    <property type="match status" value="2"/>
</dbReference>
<accession>A0A5P1E9V7</accession>
<protein>
    <recommendedName>
        <fullName evidence="3">DCD domain-containing protein</fullName>
    </recommendedName>
</protein>
<dbReference type="SMART" id="SM00612">
    <property type="entry name" value="Kelch"/>
    <property type="match status" value="6"/>
</dbReference>
<gene>
    <name evidence="4" type="ORF">A4U43_C07F6190</name>
</gene>
<dbReference type="OrthoDB" id="45365at2759"/>
<dbReference type="InterPro" id="IPR006652">
    <property type="entry name" value="Kelch_1"/>
</dbReference>
<organism evidence="4 5">
    <name type="scientific">Asparagus officinalis</name>
    <name type="common">Garden asparagus</name>
    <dbReference type="NCBI Taxonomy" id="4686"/>
    <lineage>
        <taxon>Eukaryota</taxon>
        <taxon>Viridiplantae</taxon>
        <taxon>Streptophyta</taxon>
        <taxon>Embryophyta</taxon>
        <taxon>Tracheophyta</taxon>
        <taxon>Spermatophyta</taxon>
        <taxon>Magnoliopsida</taxon>
        <taxon>Liliopsida</taxon>
        <taxon>Asparagales</taxon>
        <taxon>Asparagaceae</taxon>
        <taxon>Asparagoideae</taxon>
        <taxon>Asparagus</taxon>
    </lineage>
</organism>
<dbReference type="SUPFAM" id="SSF117281">
    <property type="entry name" value="Kelch motif"/>
    <property type="match status" value="1"/>
</dbReference>
<evidence type="ECO:0000313" key="4">
    <source>
        <dbReference type="EMBL" id="ONK62632.1"/>
    </source>
</evidence>
<proteinExistence type="predicted"/>
<dbReference type="InterPro" id="IPR013989">
    <property type="entry name" value="Dev_and_cell_death_domain"/>
</dbReference>
<dbReference type="InterPro" id="IPR015915">
    <property type="entry name" value="Kelch-typ_b-propeller"/>
</dbReference>
<dbReference type="PANTHER" id="PTHR46034">
    <property type="match status" value="1"/>
</dbReference>
<dbReference type="EMBL" id="CM007387">
    <property type="protein sequence ID" value="ONK62632.1"/>
    <property type="molecule type" value="Genomic_DNA"/>
</dbReference>
<dbReference type="PANTHER" id="PTHR46034:SF7">
    <property type="entry name" value="INFLUENZA VIRUS NS1A-BINDING PROTEIN"/>
    <property type="match status" value="1"/>
</dbReference>
<feature type="region of interest" description="Disordered" evidence="2">
    <location>
        <begin position="51"/>
        <end position="71"/>
    </location>
</feature>
<keyword evidence="1" id="KW-0175">Coiled coil</keyword>
<feature type="coiled-coil region" evidence="1">
    <location>
        <begin position="335"/>
        <end position="369"/>
    </location>
</feature>
<dbReference type="Pfam" id="PF01344">
    <property type="entry name" value="Kelch_1"/>
    <property type="match status" value="5"/>
</dbReference>
<dbReference type="OMA" id="WMNIASM"/>
<dbReference type="Pfam" id="PF10539">
    <property type="entry name" value="Dev_Cell_Death"/>
    <property type="match status" value="1"/>
</dbReference>
<feature type="domain" description="DCD" evidence="3">
    <location>
        <begin position="81"/>
        <end position="214"/>
    </location>
</feature>
<evidence type="ECO:0000259" key="3">
    <source>
        <dbReference type="PROSITE" id="PS51222"/>
    </source>
</evidence>
<evidence type="ECO:0000256" key="2">
    <source>
        <dbReference type="SAM" id="MobiDB-lite"/>
    </source>
</evidence>
<dbReference type="Gramene" id="ONK62632">
    <property type="protein sequence ID" value="ONK62632"/>
    <property type="gene ID" value="A4U43_C07F6190"/>
</dbReference>